<comment type="caution">
    <text evidence="2">The sequence shown here is derived from an EMBL/GenBank/DDBJ whole genome shotgun (WGS) entry which is preliminary data.</text>
</comment>
<dbReference type="EMBL" id="JAMZEJ010000006">
    <property type="protein sequence ID" value="MCQ8241477.1"/>
    <property type="molecule type" value="Genomic_DNA"/>
</dbReference>
<keyword evidence="3" id="KW-1185">Reference proteome</keyword>
<evidence type="ECO:0000313" key="3">
    <source>
        <dbReference type="Proteomes" id="UP001524547"/>
    </source>
</evidence>
<name>A0ABT1VYQ7_9PROT</name>
<feature type="domain" description="TtsA-like Glycoside hydrolase family 108" evidence="1">
    <location>
        <begin position="10"/>
        <end position="104"/>
    </location>
</feature>
<dbReference type="InterPro" id="IPR008565">
    <property type="entry name" value="TtsA-like_GH18_dom"/>
</dbReference>
<organism evidence="2 3">
    <name type="scientific">Rhizosaccharibacter radicis</name>
    <dbReference type="NCBI Taxonomy" id="2782605"/>
    <lineage>
        <taxon>Bacteria</taxon>
        <taxon>Pseudomonadati</taxon>
        <taxon>Pseudomonadota</taxon>
        <taxon>Alphaproteobacteria</taxon>
        <taxon>Acetobacterales</taxon>
        <taxon>Acetobacteraceae</taxon>
        <taxon>Rhizosaccharibacter</taxon>
    </lineage>
</organism>
<accession>A0ABT1VYQ7</accession>
<evidence type="ECO:0000313" key="2">
    <source>
        <dbReference type="EMBL" id="MCQ8241477.1"/>
    </source>
</evidence>
<dbReference type="Pfam" id="PF05838">
    <property type="entry name" value="Glyco_hydro_108"/>
    <property type="match status" value="1"/>
</dbReference>
<sequence>MQSDFEAARQFVIKEEGSYVDDPRDSGNWSSGCTGVGSLIGSNKGVGAPAAIGFVRHMVTRAWMKALPDEVHAAMFRLYWNRIAGDAMPAGLDLMLIDSGWNRGTGTAVKLLQKVLDVEADGLPGNGTLAAVRAFDGAPRVTACLDVSALQAVLGTTVDGIIGEQTLAALRVLPPAEALLVLLYAAQVRDYRSLRNFGIYGKGWLARSARRLAAARRMLPAVGSPVAPSLLAA</sequence>
<dbReference type="RefSeq" id="WP_422920216.1">
    <property type="nucleotide sequence ID" value="NZ_JAMZEJ010000006.1"/>
</dbReference>
<gene>
    <name evidence="2" type="ORF">NFI88_11580</name>
</gene>
<dbReference type="Proteomes" id="UP001524547">
    <property type="component" value="Unassembled WGS sequence"/>
</dbReference>
<dbReference type="Gene3D" id="1.20.141.10">
    <property type="entry name" value="Chitosanase, subunit A, domain 1"/>
    <property type="match status" value="2"/>
</dbReference>
<reference evidence="2 3" key="1">
    <citation type="submission" date="2022-06" db="EMBL/GenBank/DDBJ databases">
        <title>Rhizosaccharibacter gen. nov. sp. nov. KSS12, endophytic bacteria isolated from sugarcane.</title>
        <authorList>
            <person name="Pitiwittayakul N."/>
        </authorList>
    </citation>
    <scope>NUCLEOTIDE SEQUENCE [LARGE SCALE GENOMIC DNA]</scope>
    <source>
        <strain evidence="2 3">KSS12</strain>
    </source>
</reference>
<evidence type="ECO:0000259" key="1">
    <source>
        <dbReference type="Pfam" id="PF05838"/>
    </source>
</evidence>
<protein>
    <recommendedName>
        <fullName evidence="1">TtsA-like Glycoside hydrolase family 108 domain-containing protein</fullName>
    </recommendedName>
</protein>
<dbReference type="InterPro" id="IPR023346">
    <property type="entry name" value="Lysozyme-like_dom_sf"/>
</dbReference>
<proteinExistence type="predicted"/>
<dbReference type="SUPFAM" id="SSF53955">
    <property type="entry name" value="Lysozyme-like"/>
    <property type="match status" value="2"/>
</dbReference>